<dbReference type="AlphaFoldDB" id="A0A9Q9BUQ5"/>
<evidence type="ECO:0000313" key="3">
    <source>
        <dbReference type="Proteomes" id="UP001059822"/>
    </source>
</evidence>
<evidence type="ECO:0000313" key="2">
    <source>
        <dbReference type="EMBL" id="UTO56293.1"/>
    </source>
</evidence>
<evidence type="ECO:0000313" key="1">
    <source>
        <dbReference type="EMBL" id="UTO55373.1"/>
    </source>
</evidence>
<dbReference type="Proteomes" id="UP001059985">
    <property type="component" value="Chromosome"/>
</dbReference>
<dbReference type="EMBL" id="CP089285">
    <property type="protein sequence ID" value="UTO56293.1"/>
    <property type="molecule type" value="Genomic_DNA"/>
</dbReference>
<protein>
    <submittedName>
        <fullName evidence="1">Uncharacterized protein</fullName>
    </submittedName>
</protein>
<dbReference type="EMBL" id="CP089286">
    <property type="protein sequence ID" value="UTO55373.1"/>
    <property type="molecule type" value="Genomic_DNA"/>
</dbReference>
<name>A0A9Q9BUQ5_9RICK</name>
<proteinExistence type="predicted"/>
<keyword evidence="4" id="KW-1185">Reference proteome</keyword>
<dbReference type="RefSeq" id="WP_254815604.1">
    <property type="nucleotide sequence ID" value="NZ_CP089285.1"/>
</dbReference>
<sequence length="330" mass="38332">MFVLPNDAPIIMLWMVKDPTLLEKNQLPIPDNYNYPYKQRLLNWARSESQRKIKLYYVSTGLTEGNIKALHTLTDVRKGGRNNIEVIDLNAKFSHKYDLQYLSNKNVPFAWKIDILRLMILLEDAPSLYCDFDILPINKKITVKIGPLGYSMIAITQFYLENSVIGVINTNNVVARLIHDIAIQHYILNTDMLSKVKYDVDFIHRISQLLTVLILHEVNEKTTMNANFNIEVLQDKLDAFLQKNKLINKNMSAHALQSQLGINNYFEYFGICKSKSNLVITSDCSWYSEHQNMLYEHKSAKNKTYSHNNPVIQNPQPQNVISYYEITIKR</sequence>
<evidence type="ECO:0000313" key="4">
    <source>
        <dbReference type="Proteomes" id="UP001059985"/>
    </source>
</evidence>
<gene>
    <name evidence="2" type="ORF">LUA81_04265</name>
    <name evidence="1" type="ORF">LUA82_04310</name>
</gene>
<dbReference type="Proteomes" id="UP001059822">
    <property type="component" value="Chromosome"/>
</dbReference>
<accession>A0A9Q9BUQ5</accession>
<organism evidence="1 3">
    <name type="scientific">Neoehrlichia mikurensis</name>
    <dbReference type="NCBI Taxonomy" id="89586"/>
    <lineage>
        <taxon>Bacteria</taxon>
        <taxon>Pseudomonadati</taxon>
        <taxon>Pseudomonadota</taxon>
        <taxon>Alphaproteobacteria</taxon>
        <taxon>Rickettsiales</taxon>
        <taxon>Anaplasmataceae</taxon>
        <taxon>Candidatus Neoehrlichia</taxon>
    </lineage>
</organism>
<reference evidence="1" key="1">
    <citation type="journal article" date="2022" name="Microorganisms">
        <title>Assembly and Comparison of Ca. Neoehrlichia mikurensis Genomes.</title>
        <authorList>
            <person name="Azagi T."/>
            <person name="Dirks R.P."/>
            <person name="Yebra-Pimentel E.S."/>
            <person name="Schaap P.J."/>
            <person name="Koehorst J.J."/>
            <person name="Esser H.J."/>
            <person name="Sprong H."/>
        </authorList>
    </citation>
    <scope>NUCLEOTIDE SEQUENCE</scope>
    <source>
        <strain evidence="2">18-2804</strain>
        <strain evidence="1">18-2837</strain>
    </source>
</reference>